<proteinExistence type="predicted"/>
<reference evidence="2 3" key="1">
    <citation type="submission" date="2011-08" db="EMBL/GenBank/DDBJ databases">
        <authorList>
            <person name="Weinstock G."/>
            <person name="Sodergren E."/>
            <person name="Clifton S."/>
            <person name="Fulton L."/>
            <person name="Fulton B."/>
            <person name="Courtney L."/>
            <person name="Fronick C."/>
            <person name="Harrison M."/>
            <person name="Strong C."/>
            <person name="Farmer C."/>
            <person name="Delahaunty K."/>
            <person name="Markovic C."/>
            <person name="Hall O."/>
            <person name="Minx P."/>
            <person name="Tomlinson C."/>
            <person name="Mitreva M."/>
            <person name="Hou S."/>
            <person name="Chen J."/>
            <person name="Wollam A."/>
            <person name="Pepin K.H."/>
            <person name="Johnson M."/>
            <person name="Bhonagiri V."/>
            <person name="Zhang X."/>
            <person name="Suruliraj S."/>
            <person name="Warren W."/>
            <person name="Chinwalla A."/>
            <person name="Mardis E.R."/>
            <person name="Wilson R.K."/>
        </authorList>
    </citation>
    <scope>NUCLEOTIDE SEQUENCE [LARGE SCALE GENOMIC DNA]</scope>
    <source>
        <strain evidence="2 3">ATCC 33091</strain>
    </source>
</reference>
<dbReference type="AlphaFoldDB" id="A0AB72ZC20"/>
<dbReference type="PROSITE" id="PS51108">
    <property type="entry name" value="PTS_EIID"/>
    <property type="match status" value="1"/>
</dbReference>
<protein>
    <submittedName>
        <fullName evidence="2">PTS system, mannose/fructose/sorbose family, IID component</fullName>
    </submittedName>
</protein>
<keyword evidence="3" id="KW-1185">Reference proteome</keyword>
<dbReference type="InterPro" id="IPR050303">
    <property type="entry name" value="GatZ_KbaZ_carbometab"/>
</dbReference>
<dbReference type="Pfam" id="PF03613">
    <property type="entry name" value="EIID-AGA"/>
    <property type="match status" value="1"/>
</dbReference>
<feature type="transmembrane region" description="Helical" evidence="1">
    <location>
        <begin position="191"/>
        <end position="211"/>
    </location>
</feature>
<gene>
    <name evidence="2" type="ORF">HMPREF0557_00459</name>
</gene>
<feature type="transmembrane region" description="Helical" evidence="1">
    <location>
        <begin position="231"/>
        <end position="251"/>
    </location>
</feature>
<organism evidence="2 3">
    <name type="scientific">Listeria innocua ATCC 33091</name>
    <dbReference type="NCBI Taxonomy" id="1002366"/>
    <lineage>
        <taxon>Bacteria</taxon>
        <taxon>Bacillati</taxon>
        <taxon>Bacillota</taxon>
        <taxon>Bacilli</taxon>
        <taxon>Bacillales</taxon>
        <taxon>Listeriaceae</taxon>
        <taxon>Listeria</taxon>
    </lineage>
</organism>
<dbReference type="InterPro" id="IPR004704">
    <property type="entry name" value="PTS_IID_man"/>
</dbReference>
<name>A0AB72ZC20_LISIO</name>
<comment type="caution">
    <text evidence="2">The sequence shown here is derived from an EMBL/GenBank/DDBJ whole genome shotgun (WGS) entry which is preliminary data.</text>
</comment>
<dbReference type="EMBL" id="AGCN01000013">
    <property type="protein sequence ID" value="EHN62490.1"/>
    <property type="molecule type" value="Genomic_DNA"/>
</dbReference>
<dbReference type="Proteomes" id="UP000003597">
    <property type="component" value="Unassembled WGS sequence"/>
</dbReference>
<dbReference type="GO" id="GO:0009401">
    <property type="term" value="P:phosphoenolpyruvate-dependent sugar phosphotransferase system"/>
    <property type="evidence" value="ECO:0007669"/>
    <property type="project" value="InterPro"/>
</dbReference>
<evidence type="ECO:0000313" key="2">
    <source>
        <dbReference type="EMBL" id="EHN62490.1"/>
    </source>
</evidence>
<evidence type="ECO:0000313" key="3">
    <source>
        <dbReference type="Proteomes" id="UP000003597"/>
    </source>
</evidence>
<evidence type="ECO:0000256" key="1">
    <source>
        <dbReference type="SAM" id="Phobius"/>
    </source>
</evidence>
<keyword evidence="1" id="KW-0472">Membrane</keyword>
<feature type="transmembrane region" description="Helical" evidence="1">
    <location>
        <begin position="258"/>
        <end position="278"/>
    </location>
</feature>
<keyword evidence="1" id="KW-1133">Transmembrane helix</keyword>
<keyword evidence="1" id="KW-0812">Transmembrane</keyword>
<accession>A0AB72ZC20</accession>
<sequence length="279" mass="31008">MMEVLTMKMKNSDVLTKKDLMKVFWRSFTMEWSWNYERQSNLGYGFSMLPALNKIFKNDKDKRISSYQRHLEFYNVTPWLSTFPLGISIAMEEQSAKDNDFDTDSINNIKVALMGPLSGIGDSFFWGTLRVIATGIGTSLALQGNILGPILFLLIFNIPAILTRYYGLFIGYNIGANFIEKIQKTGLMDKLSYGASIIGLGVVGAMVATMVTINMPMKFGSGDEAVTIQSVFDGIVPGILALGFTFFIFWLDKKGLKAHWILLLIAGIGILGAFTGLLK</sequence>
<feature type="transmembrane region" description="Helical" evidence="1">
    <location>
        <begin position="150"/>
        <end position="170"/>
    </location>
</feature>
<dbReference type="PANTHER" id="PTHR32502">
    <property type="entry name" value="N-ACETYLGALACTOSAMINE PERMEASE II COMPONENT-RELATED"/>
    <property type="match status" value="1"/>
</dbReference>
<dbReference type="GO" id="GO:0005886">
    <property type="term" value="C:plasma membrane"/>
    <property type="evidence" value="ECO:0007669"/>
    <property type="project" value="TreeGrafter"/>
</dbReference>
<dbReference type="PANTHER" id="PTHR32502:SF23">
    <property type="entry name" value="TRANSPORT PROTEIN, PTS SYSTEM"/>
    <property type="match status" value="1"/>
</dbReference>